<dbReference type="Gene3D" id="3.40.640.10">
    <property type="entry name" value="Type I PLP-dependent aspartate aminotransferase-like (Major domain)"/>
    <property type="match status" value="1"/>
</dbReference>
<evidence type="ECO:0000256" key="9">
    <source>
        <dbReference type="ARBA" id="ARBA00023098"/>
    </source>
</evidence>
<comment type="pathway">
    <text evidence="2">Lipid metabolism; sphingolipid metabolism.</text>
</comment>
<dbReference type="EC" id="2.3.1.50" evidence="5"/>
<keyword evidence="10" id="KW-0012">Acyltransferase</keyword>
<dbReference type="EMBL" id="SOZI01000001">
    <property type="protein sequence ID" value="TNY24776.1"/>
    <property type="molecule type" value="Genomic_DNA"/>
</dbReference>
<evidence type="ECO:0000259" key="12">
    <source>
        <dbReference type="Pfam" id="PF00155"/>
    </source>
</evidence>
<dbReference type="InterPro" id="IPR015421">
    <property type="entry name" value="PyrdxlP-dep_Trfase_major"/>
</dbReference>
<dbReference type="GO" id="GO:0016020">
    <property type="term" value="C:membrane"/>
    <property type="evidence" value="ECO:0007669"/>
    <property type="project" value="GOC"/>
</dbReference>
<evidence type="ECO:0000256" key="1">
    <source>
        <dbReference type="ARBA" id="ARBA00001933"/>
    </source>
</evidence>
<evidence type="ECO:0000256" key="5">
    <source>
        <dbReference type="ARBA" id="ARBA00013220"/>
    </source>
</evidence>
<feature type="domain" description="Aminotransferase class I/classII large" evidence="12">
    <location>
        <begin position="165"/>
        <end position="408"/>
    </location>
</feature>
<dbReference type="AlphaFoldDB" id="A0A5C5G8M4"/>
<dbReference type="InterPro" id="IPR050087">
    <property type="entry name" value="AON_synthase_class-II"/>
</dbReference>
<reference evidence="13 14" key="1">
    <citation type="submission" date="2019-03" db="EMBL/GenBank/DDBJ databases">
        <title>Rhodosporidium diobovatum UCD-FST 08-225 genome sequencing, assembly, and annotation.</title>
        <authorList>
            <person name="Fakankun I.U."/>
            <person name="Fristensky B."/>
            <person name="Levin D.B."/>
        </authorList>
    </citation>
    <scope>NUCLEOTIDE SEQUENCE [LARGE SCALE GENOMIC DNA]</scope>
    <source>
        <strain evidence="13 14">UCD-FST 08-225</strain>
    </source>
</reference>
<evidence type="ECO:0000256" key="3">
    <source>
        <dbReference type="ARBA" id="ARBA00004991"/>
    </source>
</evidence>
<comment type="caution">
    <text evidence="13">The sequence shown here is derived from an EMBL/GenBank/DDBJ whole genome shotgun (WGS) entry which is preliminary data.</text>
</comment>
<keyword evidence="8" id="KW-0746">Sphingolipid metabolism</keyword>
<dbReference type="OrthoDB" id="3168162at2759"/>
<dbReference type="GO" id="GO:0005783">
    <property type="term" value="C:endoplasmic reticulum"/>
    <property type="evidence" value="ECO:0007669"/>
    <property type="project" value="TreeGrafter"/>
</dbReference>
<evidence type="ECO:0000313" key="13">
    <source>
        <dbReference type="EMBL" id="TNY24776.1"/>
    </source>
</evidence>
<keyword evidence="7" id="KW-0663">Pyridoxal phosphate</keyword>
<feature type="region of interest" description="Disordered" evidence="11">
    <location>
        <begin position="506"/>
        <end position="526"/>
    </location>
</feature>
<dbReference type="GO" id="GO:0046513">
    <property type="term" value="P:ceramide biosynthetic process"/>
    <property type="evidence" value="ECO:0007669"/>
    <property type="project" value="TreeGrafter"/>
</dbReference>
<evidence type="ECO:0000256" key="11">
    <source>
        <dbReference type="SAM" id="MobiDB-lite"/>
    </source>
</evidence>
<dbReference type="PANTHER" id="PTHR13693:SF2">
    <property type="entry name" value="SERINE PALMITOYLTRANSFERASE 1"/>
    <property type="match status" value="1"/>
</dbReference>
<evidence type="ECO:0000313" key="14">
    <source>
        <dbReference type="Proteomes" id="UP000311382"/>
    </source>
</evidence>
<keyword evidence="6 13" id="KW-0808">Transferase</keyword>
<comment type="similarity">
    <text evidence="4">Belongs to the class-II pyridoxal-phosphate-dependent aminotransferase family.</text>
</comment>
<evidence type="ECO:0000256" key="7">
    <source>
        <dbReference type="ARBA" id="ARBA00022898"/>
    </source>
</evidence>
<protein>
    <recommendedName>
        <fullName evidence="5">serine C-palmitoyltransferase</fullName>
        <ecNumber evidence="5">2.3.1.50</ecNumber>
    </recommendedName>
</protein>
<dbReference type="InterPro" id="IPR015424">
    <property type="entry name" value="PyrdxlP-dep_Trfase"/>
</dbReference>
<dbReference type="InterPro" id="IPR004839">
    <property type="entry name" value="Aminotransferase_I/II_large"/>
</dbReference>
<dbReference type="SUPFAM" id="SSF53383">
    <property type="entry name" value="PLP-dependent transferases"/>
    <property type="match status" value="1"/>
</dbReference>
<proteinExistence type="inferred from homology"/>
<gene>
    <name evidence="13" type="ORF">DMC30DRAFT_5707</name>
</gene>
<dbReference type="Proteomes" id="UP000311382">
    <property type="component" value="Unassembled WGS sequence"/>
</dbReference>
<comment type="pathway">
    <text evidence="3">Sphingolipid metabolism.</text>
</comment>
<dbReference type="STRING" id="5288.A0A5C5G8M4"/>
<dbReference type="GO" id="GO:0030170">
    <property type="term" value="F:pyridoxal phosphate binding"/>
    <property type="evidence" value="ECO:0007669"/>
    <property type="project" value="InterPro"/>
</dbReference>
<organism evidence="13 14">
    <name type="scientific">Rhodotorula diobovata</name>
    <dbReference type="NCBI Taxonomy" id="5288"/>
    <lineage>
        <taxon>Eukaryota</taxon>
        <taxon>Fungi</taxon>
        <taxon>Dikarya</taxon>
        <taxon>Basidiomycota</taxon>
        <taxon>Pucciniomycotina</taxon>
        <taxon>Microbotryomycetes</taxon>
        <taxon>Sporidiobolales</taxon>
        <taxon>Sporidiobolaceae</taxon>
        <taxon>Rhodotorula</taxon>
    </lineage>
</organism>
<keyword evidence="9" id="KW-0443">Lipid metabolism</keyword>
<evidence type="ECO:0000256" key="10">
    <source>
        <dbReference type="ARBA" id="ARBA00023315"/>
    </source>
</evidence>
<dbReference type="GO" id="GO:0004758">
    <property type="term" value="F:serine C-palmitoyltransferase activity"/>
    <property type="evidence" value="ECO:0007669"/>
    <property type="project" value="TreeGrafter"/>
</dbReference>
<name>A0A5C5G8M4_9BASI</name>
<evidence type="ECO:0000256" key="4">
    <source>
        <dbReference type="ARBA" id="ARBA00008392"/>
    </source>
</evidence>
<keyword evidence="14" id="KW-1185">Reference proteome</keyword>
<accession>A0A5C5G8M4</accession>
<evidence type="ECO:0000256" key="8">
    <source>
        <dbReference type="ARBA" id="ARBA00022919"/>
    </source>
</evidence>
<dbReference type="Pfam" id="PF00155">
    <property type="entry name" value="Aminotran_1_2"/>
    <property type="match status" value="1"/>
</dbReference>
<evidence type="ECO:0000256" key="2">
    <source>
        <dbReference type="ARBA" id="ARBA00004760"/>
    </source>
</evidence>
<dbReference type="GO" id="GO:0046512">
    <property type="term" value="P:sphingosine biosynthetic process"/>
    <property type="evidence" value="ECO:0007669"/>
    <property type="project" value="TreeGrafter"/>
</dbReference>
<dbReference type="PANTHER" id="PTHR13693">
    <property type="entry name" value="CLASS II AMINOTRANSFERASE/8-AMINO-7-OXONONANOATE SYNTHASE"/>
    <property type="match status" value="1"/>
</dbReference>
<comment type="cofactor">
    <cofactor evidence="1">
        <name>pyridoxal 5'-phosphate</name>
        <dbReference type="ChEBI" id="CHEBI:597326"/>
    </cofactor>
</comment>
<sequence>MASPYAAPAAFATPVPAAAAAPTSVASEQLVAALSASLARLSELSSRVPGSAIVWRYLKASHQDDPFRTVLEVLLVFFIVRTYLMARTKGESSGKNFVKLSEKEIDELVNEWTPEPLLPPNQETPLHPPIIVGATGPRPKVIFPQPGQDPHDPTQPMSLDQPGKQVTNLASANFAGLAGNDRIKEKAMQALRRYGVGSCGPAGFYGTFDVHLELERDIAAFLNVPAAIIYAHAFSCVSSVVPSFCKRGDIIVADRGINFALQKGIQISRSTVRWYDHGDYAGLERILESIRKEDKKYKRNPTASRRFIVTEGIFENDGSMVDLPKVIELKNKYKYRLILDESWSFGVVGKTGRGVTEVFDVPAAAVDMLMGSMASSLAAGGGFCAGSREVVMHQARLNLPLAHSHPGAHSIPSPQRINSPASVFSASLPPLLAVSASEALALLSTSTTSTNPAHPLASLPANVRALRTILDQIPTLEIVSAEISPLIHLMIKPSTLEALHKASSDSGVKGRARSHSNVSHPPPQPIVVQPAPGAVGYPSTLGRGGNVDVEARLVAQSAREEQERLLQEIVDAAAENGVLLSTTKRNWSQEMVELRPSIRICVTSALSKKEVEKAGNVVKSAVAKVLGKGKK</sequence>
<evidence type="ECO:0000256" key="6">
    <source>
        <dbReference type="ARBA" id="ARBA00022679"/>
    </source>
</evidence>